<dbReference type="InterPro" id="IPR038268">
    <property type="entry name" value="RHH_sf"/>
</dbReference>
<dbReference type="Pfam" id="PF13467">
    <property type="entry name" value="RHH_4"/>
    <property type="match status" value="1"/>
</dbReference>
<feature type="domain" description="Ribbon-helix-helix" evidence="1">
    <location>
        <begin position="9"/>
        <end position="68"/>
    </location>
</feature>
<organism evidence="2">
    <name type="scientific">hydrothermal vent metagenome</name>
    <dbReference type="NCBI Taxonomy" id="652676"/>
    <lineage>
        <taxon>unclassified sequences</taxon>
        <taxon>metagenomes</taxon>
        <taxon>ecological metagenomes</taxon>
    </lineage>
</organism>
<name>A0A3B0R476_9ZZZZ</name>
<dbReference type="EMBL" id="UOED01000005">
    <property type="protein sequence ID" value="VAV86447.1"/>
    <property type="molecule type" value="Genomic_DNA"/>
</dbReference>
<accession>A0A3B0R476</accession>
<reference evidence="2" key="1">
    <citation type="submission" date="2018-06" db="EMBL/GenBank/DDBJ databases">
        <authorList>
            <person name="Zhirakovskaya E."/>
        </authorList>
    </citation>
    <scope>NUCLEOTIDE SEQUENCE</scope>
</reference>
<evidence type="ECO:0000313" key="2">
    <source>
        <dbReference type="EMBL" id="VAV86447.1"/>
    </source>
</evidence>
<gene>
    <name evidence="2" type="ORF">MNBD_ALPHA02-2084</name>
</gene>
<evidence type="ECO:0000259" key="1">
    <source>
        <dbReference type="Pfam" id="PF13467"/>
    </source>
</evidence>
<sequence length="73" mass="7896">MATNDTTLKKHSIVIAGHQTSVTLENIFWNQLKNIAAAQNTSLSKLVADIDATREGNLSSAIRVFVLKNSLTA</sequence>
<dbReference type="AlphaFoldDB" id="A0A3B0R476"/>
<dbReference type="Gene3D" id="1.10.3990.20">
    <property type="entry name" value="protein bp1543"/>
    <property type="match status" value="1"/>
</dbReference>
<dbReference type="InterPro" id="IPR027373">
    <property type="entry name" value="RHH_dom"/>
</dbReference>
<protein>
    <recommendedName>
        <fullName evidence="1">Ribbon-helix-helix domain-containing protein</fullName>
    </recommendedName>
</protein>
<proteinExistence type="predicted"/>